<name>A0ACB0J533_TRIPR</name>
<gene>
    <name evidence="1" type="ORF">MILVUS5_LOCUS9409</name>
</gene>
<protein>
    <submittedName>
        <fullName evidence="1">Uncharacterized protein</fullName>
    </submittedName>
</protein>
<comment type="caution">
    <text evidence="1">The sequence shown here is derived from an EMBL/GenBank/DDBJ whole genome shotgun (WGS) entry which is preliminary data.</text>
</comment>
<proteinExistence type="predicted"/>
<organism evidence="1 2">
    <name type="scientific">Trifolium pratense</name>
    <name type="common">Red clover</name>
    <dbReference type="NCBI Taxonomy" id="57577"/>
    <lineage>
        <taxon>Eukaryota</taxon>
        <taxon>Viridiplantae</taxon>
        <taxon>Streptophyta</taxon>
        <taxon>Embryophyta</taxon>
        <taxon>Tracheophyta</taxon>
        <taxon>Spermatophyta</taxon>
        <taxon>Magnoliopsida</taxon>
        <taxon>eudicotyledons</taxon>
        <taxon>Gunneridae</taxon>
        <taxon>Pentapetalae</taxon>
        <taxon>rosids</taxon>
        <taxon>fabids</taxon>
        <taxon>Fabales</taxon>
        <taxon>Fabaceae</taxon>
        <taxon>Papilionoideae</taxon>
        <taxon>50 kb inversion clade</taxon>
        <taxon>NPAAA clade</taxon>
        <taxon>Hologalegina</taxon>
        <taxon>IRL clade</taxon>
        <taxon>Trifolieae</taxon>
        <taxon>Trifolium</taxon>
    </lineage>
</organism>
<sequence>MYQIVMFVIMIVFLSAFFVSTNIDLNFRCNKDAECRNKWCRWGREPRCIKHICKCLEVNVGVDYVPTYFNI</sequence>
<dbReference type="EMBL" id="CASHSV030000024">
    <property type="protein sequence ID" value="CAJ2639375.1"/>
    <property type="molecule type" value="Genomic_DNA"/>
</dbReference>
<evidence type="ECO:0000313" key="1">
    <source>
        <dbReference type="EMBL" id="CAJ2639375.1"/>
    </source>
</evidence>
<keyword evidence="2" id="KW-1185">Reference proteome</keyword>
<accession>A0ACB0J533</accession>
<reference evidence="1" key="1">
    <citation type="submission" date="2023-10" db="EMBL/GenBank/DDBJ databases">
        <authorList>
            <person name="Rodriguez Cubillos JULIANA M."/>
            <person name="De Vega J."/>
        </authorList>
    </citation>
    <scope>NUCLEOTIDE SEQUENCE</scope>
</reference>
<evidence type="ECO:0000313" key="2">
    <source>
        <dbReference type="Proteomes" id="UP001177021"/>
    </source>
</evidence>
<dbReference type="Proteomes" id="UP001177021">
    <property type="component" value="Unassembled WGS sequence"/>
</dbReference>